<dbReference type="InParanoid" id="A0A3N4LEC4"/>
<evidence type="ECO:0000256" key="2">
    <source>
        <dbReference type="ARBA" id="ARBA00010977"/>
    </source>
</evidence>
<keyword evidence="5" id="KW-0539">Nucleus</keyword>
<dbReference type="STRING" id="1051890.A0A3N4LEC4"/>
<dbReference type="Proteomes" id="UP000267821">
    <property type="component" value="Unassembled WGS sequence"/>
</dbReference>
<gene>
    <name evidence="9" type="ORF">L211DRAFT_581254</name>
</gene>
<dbReference type="InterPro" id="IPR045667">
    <property type="entry name" value="ORC3_N"/>
</dbReference>
<dbReference type="OrthoDB" id="10265211at2759"/>
<evidence type="ECO:0000313" key="9">
    <source>
        <dbReference type="EMBL" id="RPB19812.1"/>
    </source>
</evidence>
<comment type="subcellular location">
    <subcellularLocation>
        <location evidence="1">Nucleus</location>
    </subcellularLocation>
</comment>
<evidence type="ECO:0000259" key="7">
    <source>
        <dbReference type="Pfam" id="PF07034"/>
    </source>
</evidence>
<evidence type="ECO:0008006" key="11">
    <source>
        <dbReference type="Google" id="ProtNLM"/>
    </source>
</evidence>
<evidence type="ECO:0000256" key="1">
    <source>
        <dbReference type="ARBA" id="ARBA00004123"/>
    </source>
</evidence>
<feature type="region of interest" description="Disordered" evidence="6">
    <location>
        <begin position="1"/>
        <end position="67"/>
    </location>
</feature>
<dbReference type="CDD" id="cd20704">
    <property type="entry name" value="Orc3"/>
    <property type="match status" value="1"/>
</dbReference>
<protein>
    <recommendedName>
        <fullName evidence="11">Origin recognition complex subunit</fullName>
    </recommendedName>
</protein>
<feature type="domain" description="Origin recognition complex subunit 3 winged helix C-terminal" evidence="8">
    <location>
        <begin position="623"/>
        <end position="742"/>
    </location>
</feature>
<sequence>MSTAIQENQGTDYDPQEHLGCYIFTPPNASSEAQRPPKRRRTSTSKGVKQKGKATAVTTTDNSLYEDDPEGELLFPQLFGGKESPAVAKRRWESYNELWEEQEKRTNEILASMNEKMLEEVSEFVKKAMPESYDGKVPTAVILVGPNIASHGLLFNQLATRIQVNERIGPAVVLSSKDATNLKGVLKKLIKDATQEDQGLDDEEDTVVTKKTQGAKLLNYDLQILQNWCQEPAHKGLKVTVAIQDTEAFDSNILSDLVSLMSAYLNRIPFTLLLGVATSIEIFHEKVPKSIIRLMRGEKFDVERAEECLARIFNDATIGAKSVLRLGPSLSDFLLRRQKNHTQSIQAFVAALKYAYMSHFYANPLSIFLAFVDDLDGLDEALKPEYLEAVRNLPSFRRRVESLLEEKNTKPVRLLLDDDAHLHDVIKASISLCRNYTKCLAQALEVLEIARSFMVNQNNKLPRHELYPKALLGELNGSPVIRELLLAMKKMNSTKLVALIDRVIATITDETDGSLQKALVPLRERIAALIKDSQKKNLNSEFDLSVSDTLRATVVSKRVQLSEKKSALTKEEEEYSKCVKAVHDIIEQYFSENMKGLEGLLLHEVFFYDLLSPHRDVFAPRSRYAIERALSRPQDYLGCACCSDLSEYGNNNPSDNPIMPTMPAASILYKLYLESGTLINTFDLWSAFYSIVGDGEGGDAGEGGVDRATGQVLFYRGLAELRALGFVRASKKKTDHLAKLAWKGL</sequence>
<dbReference type="GO" id="GO:0003688">
    <property type="term" value="F:DNA replication origin binding"/>
    <property type="evidence" value="ECO:0007669"/>
    <property type="project" value="TreeGrafter"/>
</dbReference>
<name>A0A3N4LEC4_9PEZI</name>
<evidence type="ECO:0000256" key="4">
    <source>
        <dbReference type="ARBA" id="ARBA00023125"/>
    </source>
</evidence>
<evidence type="ECO:0000259" key="8">
    <source>
        <dbReference type="Pfam" id="PF18137"/>
    </source>
</evidence>
<dbReference type="GO" id="GO:0005664">
    <property type="term" value="C:nuclear origin of replication recognition complex"/>
    <property type="evidence" value="ECO:0007669"/>
    <property type="project" value="InterPro"/>
</dbReference>
<feature type="domain" description="Origin recognition complex subunit 3 N-terminal" evidence="7">
    <location>
        <begin position="53"/>
        <end position="368"/>
    </location>
</feature>
<organism evidence="9 10">
    <name type="scientific">Terfezia boudieri ATCC MYA-4762</name>
    <dbReference type="NCBI Taxonomy" id="1051890"/>
    <lineage>
        <taxon>Eukaryota</taxon>
        <taxon>Fungi</taxon>
        <taxon>Dikarya</taxon>
        <taxon>Ascomycota</taxon>
        <taxon>Pezizomycotina</taxon>
        <taxon>Pezizomycetes</taxon>
        <taxon>Pezizales</taxon>
        <taxon>Pezizaceae</taxon>
        <taxon>Terfezia</taxon>
    </lineage>
</organism>
<evidence type="ECO:0000313" key="10">
    <source>
        <dbReference type="Proteomes" id="UP000267821"/>
    </source>
</evidence>
<keyword evidence="10" id="KW-1185">Reference proteome</keyword>
<dbReference type="GO" id="GO:0006270">
    <property type="term" value="P:DNA replication initiation"/>
    <property type="evidence" value="ECO:0007669"/>
    <property type="project" value="TreeGrafter"/>
</dbReference>
<keyword evidence="4" id="KW-0238">DNA-binding</keyword>
<proteinExistence type="inferred from homology"/>
<dbReference type="GO" id="GO:0031261">
    <property type="term" value="C:DNA replication preinitiation complex"/>
    <property type="evidence" value="ECO:0007669"/>
    <property type="project" value="TreeGrafter"/>
</dbReference>
<feature type="compositionally biased region" description="Polar residues" evidence="6">
    <location>
        <begin position="1"/>
        <end position="11"/>
    </location>
</feature>
<feature type="compositionally biased region" description="Basic residues" evidence="6">
    <location>
        <begin position="36"/>
        <end position="52"/>
    </location>
</feature>
<evidence type="ECO:0000256" key="5">
    <source>
        <dbReference type="ARBA" id="ARBA00023242"/>
    </source>
</evidence>
<dbReference type="Pfam" id="PF18137">
    <property type="entry name" value="WHD_ORC"/>
    <property type="match status" value="1"/>
</dbReference>
<accession>A0A3N4LEC4</accession>
<dbReference type="EMBL" id="ML121582">
    <property type="protein sequence ID" value="RPB19812.1"/>
    <property type="molecule type" value="Genomic_DNA"/>
</dbReference>
<dbReference type="AlphaFoldDB" id="A0A3N4LEC4"/>
<reference evidence="9 10" key="1">
    <citation type="journal article" date="2018" name="Nat. Ecol. Evol.">
        <title>Pezizomycetes genomes reveal the molecular basis of ectomycorrhizal truffle lifestyle.</title>
        <authorList>
            <person name="Murat C."/>
            <person name="Payen T."/>
            <person name="Noel B."/>
            <person name="Kuo A."/>
            <person name="Morin E."/>
            <person name="Chen J."/>
            <person name="Kohler A."/>
            <person name="Krizsan K."/>
            <person name="Balestrini R."/>
            <person name="Da Silva C."/>
            <person name="Montanini B."/>
            <person name="Hainaut M."/>
            <person name="Levati E."/>
            <person name="Barry K.W."/>
            <person name="Belfiori B."/>
            <person name="Cichocki N."/>
            <person name="Clum A."/>
            <person name="Dockter R.B."/>
            <person name="Fauchery L."/>
            <person name="Guy J."/>
            <person name="Iotti M."/>
            <person name="Le Tacon F."/>
            <person name="Lindquist E.A."/>
            <person name="Lipzen A."/>
            <person name="Malagnac F."/>
            <person name="Mello A."/>
            <person name="Molinier V."/>
            <person name="Miyauchi S."/>
            <person name="Poulain J."/>
            <person name="Riccioni C."/>
            <person name="Rubini A."/>
            <person name="Sitrit Y."/>
            <person name="Splivallo R."/>
            <person name="Traeger S."/>
            <person name="Wang M."/>
            <person name="Zifcakova L."/>
            <person name="Wipf D."/>
            <person name="Zambonelli A."/>
            <person name="Paolocci F."/>
            <person name="Nowrousian M."/>
            <person name="Ottonello S."/>
            <person name="Baldrian P."/>
            <person name="Spatafora J.W."/>
            <person name="Henrissat B."/>
            <person name="Nagy L.G."/>
            <person name="Aury J.M."/>
            <person name="Wincker P."/>
            <person name="Grigoriev I.V."/>
            <person name="Bonfante P."/>
            <person name="Martin F.M."/>
        </authorList>
    </citation>
    <scope>NUCLEOTIDE SEQUENCE [LARGE SCALE GENOMIC DNA]</scope>
    <source>
        <strain evidence="9 10">ATCC MYA-4762</strain>
    </source>
</reference>
<evidence type="ECO:0000256" key="6">
    <source>
        <dbReference type="SAM" id="MobiDB-lite"/>
    </source>
</evidence>
<comment type="similarity">
    <text evidence="2">Belongs to the ORC3 family.</text>
</comment>
<dbReference type="GO" id="GO:0005656">
    <property type="term" value="C:nuclear pre-replicative complex"/>
    <property type="evidence" value="ECO:0007669"/>
    <property type="project" value="TreeGrafter"/>
</dbReference>
<keyword evidence="3" id="KW-0235">DNA replication</keyword>
<dbReference type="InterPro" id="IPR040855">
    <property type="entry name" value="ORC_WH_C"/>
</dbReference>
<evidence type="ECO:0000256" key="3">
    <source>
        <dbReference type="ARBA" id="ARBA00022705"/>
    </source>
</evidence>
<dbReference type="PANTHER" id="PTHR12748">
    <property type="entry name" value="ORIGIN RECOGNITION COMPLEX SUBUNIT 3"/>
    <property type="match status" value="1"/>
</dbReference>
<dbReference type="InterPro" id="IPR020795">
    <property type="entry name" value="ORC3"/>
</dbReference>
<dbReference type="PANTHER" id="PTHR12748:SF0">
    <property type="entry name" value="ORIGIN RECOGNITION COMPLEX SUBUNIT 3"/>
    <property type="match status" value="1"/>
</dbReference>
<dbReference type="Pfam" id="PF07034">
    <property type="entry name" value="ORC3_N"/>
    <property type="match status" value="1"/>
</dbReference>